<evidence type="ECO:0000256" key="1">
    <source>
        <dbReference type="SAM" id="MobiDB-lite"/>
    </source>
</evidence>
<dbReference type="RefSeq" id="XP_031574365.1">
    <property type="nucleotide sequence ID" value="XM_031718505.1"/>
</dbReference>
<dbReference type="Proteomes" id="UP000515163">
    <property type="component" value="Unplaced"/>
</dbReference>
<feature type="region of interest" description="Disordered" evidence="1">
    <location>
        <begin position="126"/>
        <end position="148"/>
    </location>
</feature>
<dbReference type="KEGG" id="aten:116308131"/>
<feature type="compositionally biased region" description="Basic and acidic residues" evidence="1">
    <location>
        <begin position="34"/>
        <end position="50"/>
    </location>
</feature>
<sequence>MDLIDLIGDSRTDSLPPGFLRSIKIKYKQEASHVFPKDAEKQKTAGEPADRVGSSLSDKSTPSFMGWRVPTRLVTRPAAPVPKTPASVLSYQDERKKLSSRFSGMSLRSAGSLHKPVNKTEHLPRLSSVASSRKSVMEQPKPNLPKLTTEGDVLEGLEKEEAMSPQGRKVIRKILNEADKGAGRTSLSQKAISSNVMDAVDKWLVTATDKEREVALKFFSTLAGAKAEFLKDPSQRYHTHTGNNCQYCDGKRIDEALQTLARGDSIVIRGKHAYNPKREPNLGHHSYYHLAKHRLPTRVRREYQTWHHLPVYDYSDGVPNNSSMFTQPHKPIGRHFSIHPEWGLHARIKHGAF</sequence>
<dbReference type="InParanoid" id="A0A6P8JCS1"/>
<gene>
    <name evidence="3" type="primary">LOC116308131</name>
</gene>
<reference evidence="3" key="1">
    <citation type="submission" date="2025-08" db="UniProtKB">
        <authorList>
            <consortium name="RefSeq"/>
        </authorList>
    </citation>
    <scope>IDENTIFICATION</scope>
    <source>
        <tissue evidence="3">Tentacle</tissue>
    </source>
</reference>
<dbReference type="AlphaFoldDB" id="A0A6P8JCS1"/>
<accession>A0A6P8JCS1</accession>
<organism evidence="2 3">
    <name type="scientific">Actinia tenebrosa</name>
    <name type="common">Australian red waratah sea anemone</name>
    <dbReference type="NCBI Taxonomy" id="6105"/>
    <lineage>
        <taxon>Eukaryota</taxon>
        <taxon>Metazoa</taxon>
        <taxon>Cnidaria</taxon>
        <taxon>Anthozoa</taxon>
        <taxon>Hexacorallia</taxon>
        <taxon>Actiniaria</taxon>
        <taxon>Actiniidae</taxon>
        <taxon>Actinia</taxon>
    </lineage>
</organism>
<dbReference type="GeneID" id="116308131"/>
<evidence type="ECO:0000313" key="3">
    <source>
        <dbReference type="RefSeq" id="XP_031574365.1"/>
    </source>
</evidence>
<feature type="region of interest" description="Disordered" evidence="1">
    <location>
        <begin position="34"/>
        <end position="63"/>
    </location>
</feature>
<proteinExistence type="predicted"/>
<keyword evidence="2" id="KW-1185">Reference proteome</keyword>
<protein>
    <submittedName>
        <fullName evidence="3">Uncharacterized protein LOC116308131</fullName>
    </submittedName>
</protein>
<evidence type="ECO:0000313" key="2">
    <source>
        <dbReference type="Proteomes" id="UP000515163"/>
    </source>
</evidence>
<dbReference type="OrthoDB" id="5958581at2759"/>
<feature type="compositionally biased region" description="Polar residues" evidence="1">
    <location>
        <begin position="54"/>
        <end position="63"/>
    </location>
</feature>
<name>A0A6P8JCS1_ACTTE</name>